<feature type="compositionally biased region" description="Acidic residues" evidence="7">
    <location>
        <begin position="344"/>
        <end position="353"/>
    </location>
</feature>
<dbReference type="EMBL" id="MU150312">
    <property type="protein sequence ID" value="KAF9459667.1"/>
    <property type="molecule type" value="Genomic_DNA"/>
</dbReference>
<feature type="compositionally biased region" description="Polar residues" evidence="7">
    <location>
        <begin position="1"/>
        <end position="14"/>
    </location>
</feature>
<proteinExistence type="predicted"/>
<dbReference type="SMART" id="SM00066">
    <property type="entry name" value="GAL4"/>
    <property type="match status" value="1"/>
</dbReference>
<dbReference type="PANTHER" id="PTHR47659:SF7">
    <property type="entry name" value="FUNGAL TRANSCRIPTIONAL REGULATORY PROTEIN, N-TERMINAL DOMAIN-CONTAINING PROTEIN"/>
    <property type="match status" value="1"/>
</dbReference>
<dbReference type="GO" id="GO:0000981">
    <property type="term" value="F:DNA-binding transcription factor activity, RNA polymerase II-specific"/>
    <property type="evidence" value="ECO:0007669"/>
    <property type="project" value="InterPro"/>
</dbReference>
<evidence type="ECO:0000259" key="8">
    <source>
        <dbReference type="PROSITE" id="PS50048"/>
    </source>
</evidence>
<protein>
    <recommendedName>
        <fullName evidence="8">Zn(2)-C6 fungal-type domain-containing protein</fullName>
    </recommendedName>
</protein>
<feature type="domain" description="Zn(2)-C6 fungal-type" evidence="8">
    <location>
        <begin position="114"/>
        <end position="143"/>
    </location>
</feature>
<feature type="region of interest" description="Disordered" evidence="7">
    <location>
        <begin position="1"/>
        <end position="102"/>
    </location>
</feature>
<feature type="compositionally biased region" description="Low complexity" evidence="7">
    <location>
        <begin position="54"/>
        <end position="63"/>
    </location>
</feature>
<sequence length="353" mass="37782">MSTEQPKTAPSAQEHTFPPPTVAYTAQHFNGSYPPPGPPGAYPPYFAYPPPPEGTNGENGQNGAPPGPQYMMFPPPPPGMVFAYNPTQGPGFNAPPTPQSLPALRPKRKQVKMACTNCAAACKRCDEHRPCERCTKYGVADTCKDGQRKERKKGIKRGPYKRKNKGGPNDSPSYGDRDAEAPAGGEWATPTPGGTAAAIQAVAHQFPPSEGYYPMFYPPHGQYIPPPPEGQPGQEGSHGNGQPPMMPYYIHPGSYPPGTYPPYPHFSMYPPGGPPPQQPPHPNSHPPPIQAIETVDPKAPKTINGNNAVENGDVKKRPRTSKGAESKAKKAKGTRATRVKDGDATGENEVEGE</sequence>
<evidence type="ECO:0000313" key="10">
    <source>
        <dbReference type="Proteomes" id="UP000807353"/>
    </source>
</evidence>
<evidence type="ECO:0000256" key="1">
    <source>
        <dbReference type="ARBA" id="ARBA00022723"/>
    </source>
</evidence>
<keyword evidence="6" id="KW-0539">Nucleus</keyword>
<dbReference type="InterPro" id="IPR050335">
    <property type="entry name" value="ERT1_acuK_gluconeogen_tf"/>
</dbReference>
<accession>A0A9P6CBM4</accession>
<keyword evidence="3" id="KW-0805">Transcription regulation</keyword>
<evidence type="ECO:0000256" key="4">
    <source>
        <dbReference type="ARBA" id="ARBA00023125"/>
    </source>
</evidence>
<evidence type="ECO:0000256" key="7">
    <source>
        <dbReference type="SAM" id="MobiDB-lite"/>
    </source>
</evidence>
<feature type="compositionally biased region" description="Basic residues" evidence="7">
    <location>
        <begin position="149"/>
        <end position="165"/>
    </location>
</feature>
<keyword evidence="10" id="KW-1185">Reference proteome</keyword>
<evidence type="ECO:0000313" key="9">
    <source>
        <dbReference type="EMBL" id="KAF9459667.1"/>
    </source>
</evidence>
<reference evidence="9" key="1">
    <citation type="submission" date="2020-11" db="EMBL/GenBank/DDBJ databases">
        <authorList>
            <consortium name="DOE Joint Genome Institute"/>
            <person name="Ahrendt S."/>
            <person name="Riley R."/>
            <person name="Andreopoulos W."/>
            <person name="Labutti K."/>
            <person name="Pangilinan J."/>
            <person name="Ruiz-Duenas F.J."/>
            <person name="Barrasa J.M."/>
            <person name="Sanchez-Garcia M."/>
            <person name="Camarero S."/>
            <person name="Miyauchi S."/>
            <person name="Serrano A."/>
            <person name="Linde D."/>
            <person name="Babiker R."/>
            <person name="Drula E."/>
            <person name="Ayuso-Fernandez I."/>
            <person name="Pacheco R."/>
            <person name="Padilla G."/>
            <person name="Ferreira P."/>
            <person name="Barriuso J."/>
            <person name="Kellner H."/>
            <person name="Castanera R."/>
            <person name="Alfaro M."/>
            <person name="Ramirez L."/>
            <person name="Pisabarro A.G."/>
            <person name="Kuo A."/>
            <person name="Tritt A."/>
            <person name="Lipzen A."/>
            <person name="He G."/>
            <person name="Yan M."/>
            <person name="Ng V."/>
            <person name="Cullen D."/>
            <person name="Martin F."/>
            <person name="Rosso M.-N."/>
            <person name="Henrissat B."/>
            <person name="Hibbett D."/>
            <person name="Martinez A.T."/>
            <person name="Grigoriev I.V."/>
        </authorList>
    </citation>
    <scope>NUCLEOTIDE SEQUENCE</scope>
    <source>
        <strain evidence="9">CBS 247.69</strain>
    </source>
</reference>
<keyword evidence="5" id="KW-0804">Transcription</keyword>
<feature type="compositionally biased region" description="Pro residues" evidence="7">
    <location>
        <begin position="271"/>
        <end position="289"/>
    </location>
</feature>
<feature type="compositionally biased region" description="Pro residues" evidence="7">
    <location>
        <begin position="33"/>
        <end position="53"/>
    </location>
</feature>
<name>A0A9P6CBM4_9AGAR</name>
<dbReference type="GO" id="GO:0008270">
    <property type="term" value="F:zinc ion binding"/>
    <property type="evidence" value="ECO:0007669"/>
    <property type="project" value="InterPro"/>
</dbReference>
<keyword evidence="1" id="KW-0479">Metal-binding</keyword>
<comment type="caution">
    <text evidence="9">The sequence shown here is derived from an EMBL/GenBank/DDBJ whole genome shotgun (WGS) entry which is preliminary data.</text>
</comment>
<dbReference type="CDD" id="cd00067">
    <property type="entry name" value="GAL4"/>
    <property type="match status" value="1"/>
</dbReference>
<dbReference type="Proteomes" id="UP000807353">
    <property type="component" value="Unassembled WGS sequence"/>
</dbReference>
<evidence type="ECO:0000256" key="6">
    <source>
        <dbReference type="ARBA" id="ARBA00023242"/>
    </source>
</evidence>
<feature type="compositionally biased region" description="Pro residues" evidence="7">
    <location>
        <begin position="65"/>
        <end position="79"/>
    </location>
</feature>
<feature type="compositionally biased region" description="Pro residues" evidence="7">
    <location>
        <begin position="254"/>
        <end position="264"/>
    </location>
</feature>
<evidence type="ECO:0000256" key="3">
    <source>
        <dbReference type="ARBA" id="ARBA00023015"/>
    </source>
</evidence>
<feature type="region of interest" description="Disordered" evidence="7">
    <location>
        <begin position="144"/>
        <end position="353"/>
    </location>
</feature>
<evidence type="ECO:0000256" key="2">
    <source>
        <dbReference type="ARBA" id="ARBA00022833"/>
    </source>
</evidence>
<dbReference type="PANTHER" id="PTHR47659">
    <property type="entry name" value="ZN(II)2CYS6 TRANSCRIPTION FACTOR (EUROFUNG)-RELATED"/>
    <property type="match status" value="1"/>
</dbReference>
<evidence type="ECO:0000256" key="5">
    <source>
        <dbReference type="ARBA" id="ARBA00023163"/>
    </source>
</evidence>
<keyword evidence="4" id="KW-0238">DNA-binding</keyword>
<dbReference type="PROSITE" id="PS50048">
    <property type="entry name" value="ZN2_CY6_FUNGAL_2"/>
    <property type="match status" value="1"/>
</dbReference>
<gene>
    <name evidence="9" type="ORF">BDZ94DRAFT_1239046</name>
</gene>
<dbReference type="InterPro" id="IPR001138">
    <property type="entry name" value="Zn2Cys6_DnaBD"/>
</dbReference>
<feature type="compositionally biased region" description="Low complexity" evidence="7">
    <location>
        <begin position="181"/>
        <end position="198"/>
    </location>
</feature>
<dbReference type="GO" id="GO:0003677">
    <property type="term" value="F:DNA binding"/>
    <property type="evidence" value="ECO:0007669"/>
    <property type="project" value="UniProtKB-KW"/>
</dbReference>
<keyword evidence="2" id="KW-0862">Zinc</keyword>
<dbReference type="OrthoDB" id="5575144at2759"/>
<organism evidence="9 10">
    <name type="scientific">Collybia nuda</name>
    <dbReference type="NCBI Taxonomy" id="64659"/>
    <lineage>
        <taxon>Eukaryota</taxon>
        <taxon>Fungi</taxon>
        <taxon>Dikarya</taxon>
        <taxon>Basidiomycota</taxon>
        <taxon>Agaricomycotina</taxon>
        <taxon>Agaricomycetes</taxon>
        <taxon>Agaricomycetidae</taxon>
        <taxon>Agaricales</taxon>
        <taxon>Tricholomatineae</taxon>
        <taxon>Clitocybaceae</taxon>
        <taxon>Collybia</taxon>
    </lineage>
</organism>
<dbReference type="AlphaFoldDB" id="A0A9P6CBM4"/>